<keyword evidence="13" id="KW-1185">Reference proteome</keyword>
<comment type="subcellular location">
    <subcellularLocation>
        <location evidence="1">Cell membrane</location>
    </subcellularLocation>
</comment>
<evidence type="ECO:0000256" key="9">
    <source>
        <dbReference type="ARBA" id="ARBA00040345"/>
    </source>
</evidence>
<keyword evidence="2" id="KW-1003">Cell membrane</keyword>
<evidence type="ECO:0000256" key="5">
    <source>
        <dbReference type="ARBA" id="ARBA00023136"/>
    </source>
</evidence>
<evidence type="ECO:0000256" key="10">
    <source>
        <dbReference type="SAM" id="Phobius"/>
    </source>
</evidence>
<gene>
    <name evidence="12" type="ORF">GCM10009682_16630</name>
</gene>
<proteinExistence type="inferred from homology"/>
<comment type="function">
    <text evidence="6">Catalyzes the glycosylation of 4,4'-diaponeurosporenoate, i.e. the esterification of glucose at the C1'' position with the carboxyl group of 4,4'-diaponeurosporenic acid, to form glycosyl-4,4'-diaponeurosporenoate. This is a step in the biosynthesis of staphyloxanthin, an orange pigment present in most staphylococci strains.</text>
</comment>
<dbReference type="PANTHER" id="PTHR43646:SF2">
    <property type="entry name" value="GLYCOSYLTRANSFERASE 2-LIKE DOMAIN-CONTAINING PROTEIN"/>
    <property type="match status" value="1"/>
</dbReference>
<keyword evidence="5 10" id="KW-0472">Membrane</keyword>
<dbReference type="Pfam" id="PF00535">
    <property type="entry name" value="Glycos_transf_2"/>
    <property type="match status" value="1"/>
</dbReference>
<feature type="transmembrane region" description="Helical" evidence="10">
    <location>
        <begin position="279"/>
        <end position="301"/>
    </location>
</feature>
<dbReference type="EMBL" id="BAAALT010000039">
    <property type="protein sequence ID" value="GAA1795539.1"/>
    <property type="molecule type" value="Genomic_DNA"/>
</dbReference>
<keyword evidence="10" id="KW-1133">Transmembrane helix</keyword>
<comment type="similarity">
    <text evidence="8">Belongs to the glycosyltransferase 2 family. CrtQ subfamily.</text>
</comment>
<dbReference type="Proteomes" id="UP001500218">
    <property type="component" value="Unassembled WGS sequence"/>
</dbReference>
<comment type="pathway">
    <text evidence="7">Carotenoid biosynthesis; staphyloxanthin biosynthesis; staphyloxanthin from farnesyl diphosphate: step 4/5.</text>
</comment>
<evidence type="ECO:0000256" key="3">
    <source>
        <dbReference type="ARBA" id="ARBA00022676"/>
    </source>
</evidence>
<accession>A0ABN2LPI1</accession>
<evidence type="ECO:0000256" key="6">
    <source>
        <dbReference type="ARBA" id="ARBA00037281"/>
    </source>
</evidence>
<name>A0ABN2LPI1_9ACTN</name>
<dbReference type="SUPFAM" id="SSF53448">
    <property type="entry name" value="Nucleotide-diphospho-sugar transferases"/>
    <property type="match status" value="1"/>
</dbReference>
<dbReference type="InterPro" id="IPR001173">
    <property type="entry name" value="Glyco_trans_2-like"/>
</dbReference>
<dbReference type="RefSeq" id="WP_425560378.1">
    <property type="nucleotide sequence ID" value="NZ_BAAALT010000039.1"/>
</dbReference>
<evidence type="ECO:0000256" key="4">
    <source>
        <dbReference type="ARBA" id="ARBA00022679"/>
    </source>
</evidence>
<keyword evidence="3" id="KW-0328">Glycosyltransferase</keyword>
<evidence type="ECO:0000259" key="11">
    <source>
        <dbReference type="Pfam" id="PF00535"/>
    </source>
</evidence>
<reference evidence="12 13" key="1">
    <citation type="journal article" date="2019" name="Int. J. Syst. Evol. Microbiol.">
        <title>The Global Catalogue of Microorganisms (GCM) 10K type strain sequencing project: providing services to taxonomists for standard genome sequencing and annotation.</title>
        <authorList>
            <consortium name="The Broad Institute Genomics Platform"/>
            <consortium name="The Broad Institute Genome Sequencing Center for Infectious Disease"/>
            <person name="Wu L."/>
            <person name="Ma J."/>
        </authorList>
    </citation>
    <scope>NUCLEOTIDE SEQUENCE [LARGE SCALE GENOMIC DNA]</scope>
    <source>
        <strain evidence="12 13">JCM 13250</strain>
    </source>
</reference>
<evidence type="ECO:0000256" key="2">
    <source>
        <dbReference type="ARBA" id="ARBA00022475"/>
    </source>
</evidence>
<keyword evidence="4" id="KW-0808">Transferase</keyword>
<dbReference type="InterPro" id="IPR029044">
    <property type="entry name" value="Nucleotide-diphossugar_trans"/>
</dbReference>
<protein>
    <recommendedName>
        <fullName evidence="9">4,4'-diaponeurosporenoate glycosyltransferase</fullName>
    </recommendedName>
</protein>
<evidence type="ECO:0000313" key="12">
    <source>
        <dbReference type="EMBL" id="GAA1795539.1"/>
    </source>
</evidence>
<evidence type="ECO:0000313" key="13">
    <source>
        <dbReference type="Proteomes" id="UP001500218"/>
    </source>
</evidence>
<dbReference type="Gene3D" id="3.90.550.10">
    <property type="entry name" value="Spore Coat Polysaccharide Biosynthesis Protein SpsA, Chain A"/>
    <property type="match status" value="1"/>
</dbReference>
<comment type="caution">
    <text evidence="12">The sequence shown here is derived from an EMBL/GenBank/DDBJ whole genome shotgun (WGS) entry which is preliminary data.</text>
</comment>
<feature type="domain" description="Glycosyltransferase 2-like" evidence="11">
    <location>
        <begin position="51"/>
        <end position="215"/>
    </location>
</feature>
<feature type="transmembrane region" description="Helical" evidence="10">
    <location>
        <begin position="313"/>
        <end position="335"/>
    </location>
</feature>
<organism evidence="12 13">
    <name type="scientific">Luedemannella flava</name>
    <dbReference type="NCBI Taxonomy" id="349316"/>
    <lineage>
        <taxon>Bacteria</taxon>
        <taxon>Bacillati</taxon>
        <taxon>Actinomycetota</taxon>
        <taxon>Actinomycetes</taxon>
        <taxon>Micromonosporales</taxon>
        <taxon>Micromonosporaceae</taxon>
        <taxon>Luedemannella</taxon>
    </lineage>
</organism>
<keyword evidence="10" id="KW-0812">Transmembrane</keyword>
<evidence type="ECO:0000256" key="8">
    <source>
        <dbReference type="ARBA" id="ARBA00038120"/>
    </source>
</evidence>
<dbReference type="PANTHER" id="PTHR43646">
    <property type="entry name" value="GLYCOSYLTRANSFERASE"/>
    <property type="match status" value="1"/>
</dbReference>
<sequence length="384" mass="39339">MTGALWTAGLLAGGSVGAVLAGAHAVRNARRLPRGRAGASDRGSARPGRVSVLVPARDEAGRIGPCVGALLGQAGVSEVVVLDDASTDGTADVVRAVAGADPRVRVLAGAGDPPPGWLGKPYACQRLAAAAAGDVLVFVDADVVVAPGGVAGAVALLDDLGVELLTPYPRVVAVGAGQRLVQPLLQWSWLTFLPLDAMRRSRRPSLAAAGGQFLVVRADAYARAGGHAAVRDRVIEDVALARAVKAAGGTVALADGSTLATCRMYATWPDLVAGYTKSLWAAFGSVPGALAVITLLAWLYLTPPLVLLTAPVWPLWLVGAAALGYLAGVGSRVVAARATGGRAWPDALGHPASVALLAWLVARSLRHRRRGRLRWKGRDLGGAR</sequence>
<evidence type="ECO:0000256" key="7">
    <source>
        <dbReference type="ARBA" id="ARBA00037904"/>
    </source>
</evidence>
<evidence type="ECO:0000256" key="1">
    <source>
        <dbReference type="ARBA" id="ARBA00004236"/>
    </source>
</evidence>